<evidence type="ECO:0000313" key="2">
    <source>
        <dbReference type="Proteomes" id="UP000024404"/>
    </source>
</evidence>
<dbReference type="AlphaFoldDB" id="A0A8R1TJQ8"/>
<proteinExistence type="predicted"/>
<sequence length="122" mass="13912">MSKECDKLIGILEHENILSVMDVATIGEFTLLLNNIRCDDCYYSDNDNYATQKDYTTCLKSRLINTTVEIAFCTLQAFILHPSLIKDIFVAMMILRAFVSFRLIYYPCICVKDSSSFQGANI</sequence>
<reference evidence="1" key="2">
    <citation type="submission" date="2022-06" db="UniProtKB">
        <authorList>
            <consortium name="EnsemblMetazoa"/>
        </authorList>
    </citation>
    <scope>IDENTIFICATION</scope>
</reference>
<reference evidence="2" key="1">
    <citation type="submission" date="2013-10" db="EMBL/GenBank/DDBJ databases">
        <title>Genome sequencing of Onchocerca volvulus.</title>
        <authorList>
            <person name="Cotton J."/>
            <person name="Tsai J."/>
            <person name="Stanley E."/>
            <person name="Tracey A."/>
            <person name="Holroyd N."/>
            <person name="Lustigman S."/>
            <person name="Berriman M."/>
        </authorList>
    </citation>
    <scope>NUCLEOTIDE SEQUENCE</scope>
</reference>
<dbReference type="Proteomes" id="UP000024404">
    <property type="component" value="Unassembled WGS sequence"/>
</dbReference>
<evidence type="ECO:0000313" key="1">
    <source>
        <dbReference type="EnsemblMetazoa" id="OVOC10756.1"/>
    </source>
</evidence>
<dbReference type="EMBL" id="CMVM020000345">
    <property type="status" value="NOT_ANNOTATED_CDS"/>
    <property type="molecule type" value="Genomic_DNA"/>
</dbReference>
<dbReference type="EnsemblMetazoa" id="OVOC10756.1">
    <property type="protein sequence ID" value="OVOC10756.1"/>
    <property type="gene ID" value="WBGene00247565"/>
</dbReference>
<name>A0A8R1TJQ8_ONCVO</name>
<organism evidence="1 2">
    <name type="scientific">Onchocerca volvulus</name>
    <dbReference type="NCBI Taxonomy" id="6282"/>
    <lineage>
        <taxon>Eukaryota</taxon>
        <taxon>Metazoa</taxon>
        <taxon>Ecdysozoa</taxon>
        <taxon>Nematoda</taxon>
        <taxon>Chromadorea</taxon>
        <taxon>Rhabditida</taxon>
        <taxon>Spirurina</taxon>
        <taxon>Spiruromorpha</taxon>
        <taxon>Filarioidea</taxon>
        <taxon>Onchocercidae</taxon>
        <taxon>Onchocerca</taxon>
    </lineage>
</organism>
<protein>
    <submittedName>
        <fullName evidence="1">Uncharacterized protein</fullName>
    </submittedName>
</protein>
<keyword evidence="2" id="KW-1185">Reference proteome</keyword>
<accession>A0A8R1TJQ8</accession>